<evidence type="ECO:0000313" key="3">
    <source>
        <dbReference type="Proteomes" id="UP001344888"/>
    </source>
</evidence>
<evidence type="ECO:0000313" key="2">
    <source>
        <dbReference type="EMBL" id="MEC1177791.1"/>
    </source>
</evidence>
<name>A0AAW9NSV5_9BACL</name>
<keyword evidence="3" id="KW-1185">Reference proteome</keyword>
<reference evidence="2 3" key="1">
    <citation type="submission" date="2023-03" db="EMBL/GenBank/DDBJ databases">
        <title>Bacillus Genome Sequencing.</title>
        <authorList>
            <person name="Dunlap C."/>
        </authorList>
    </citation>
    <scope>NUCLEOTIDE SEQUENCE [LARGE SCALE GENOMIC DNA]</scope>
    <source>
        <strain evidence="2 3">B-59205</strain>
    </source>
</reference>
<feature type="transmembrane region" description="Helical" evidence="1">
    <location>
        <begin position="46"/>
        <end position="63"/>
    </location>
</feature>
<keyword evidence="1" id="KW-0472">Membrane</keyword>
<gene>
    <name evidence="2" type="ORF">P9B03_04780</name>
</gene>
<proteinExistence type="predicted"/>
<dbReference type="AlphaFoldDB" id="A0AAW9NSV5"/>
<dbReference type="Gene3D" id="2.60.40.1630">
    <property type="entry name" value="bacillus anthracis domain"/>
    <property type="match status" value="1"/>
</dbReference>
<protein>
    <recommendedName>
        <fullName evidence="4">DUF4179 domain-containing protein</fullName>
    </recommendedName>
</protein>
<comment type="caution">
    <text evidence="2">The sequence shown here is derived from an EMBL/GenBank/DDBJ whole genome shotgun (WGS) entry which is preliminary data.</text>
</comment>
<organism evidence="2 3">
    <name type="scientific">Metasolibacillus meyeri</name>
    <dbReference type="NCBI Taxonomy" id="1071052"/>
    <lineage>
        <taxon>Bacteria</taxon>
        <taxon>Bacillati</taxon>
        <taxon>Bacillota</taxon>
        <taxon>Bacilli</taxon>
        <taxon>Bacillales</taxon>
        <taxon>Caryophanaceae</taxon>
        <taxon>Metasolibacillus</taxon>
    </lineage>
</organism>
<keyword evidence="1" id="KW-1133">Transmembrane helix</keyword>
<accession>A0AAW9NSV5</accession>
<dbReference type="Proteomes" id="UP001344888">
    <property type="component" value="Unassembled WGS sequence"/>
</dbReference>
<evidence type="ECO:0000256" key="1">
    <source>
        <dbReference type="SAM" id="Phobius"/>
    </source>
</evidence>
<sequence>MSIYQQLNEVKIDLMEFEQQPLSSLEKKRIQKKVVKKLKLKKRGNPFGIGAATAILAIGLLAVNHATIANMPFVAGLLEDWNNSIENEDWTQYKNIIATTSTTEMGDLTLNEVIINYNRILVSATLQKSTATKFSYQHHLHPTLYIDGQIVEKADASSQSIEQNSEMFMIYNEFELKQPIEDENISIQLVYEMLSTPANKESAPFGEKLEQPWTFDFTASQLAVQQETVVLNVNQSISLANGDSLMIERIVTTPISTTVYYHGADANIVLYDEDGQSYYWQSGYRDDDGKGYQHFASSSFVNRDLYLQVLSGEEPVSEKIKIPIVQ</sequence>
<keyword evidence="1" id="KW-0812">Transmembrane</keyword>
<evidence type="ECO:0008006" key="4">
    <source>
        <dbReference type="Google" id="ProtNLM"/>
    </source>
</evidence>
<dbReference type="RefSeq" id="WP_326122257.1">
    <property type="nucleotide sequence ID" value="NZ_JARSFG010000007.1"/>
</dbReference>
<dbReference type="EMBL" id="JARSFG010000007">
    <property type="protein sequence ID" value="MEC1177791.1"/>
    <property type="molecule type" value="Genomic_DNA"/>
</dbReference>